<feature type="domain" description="Transcription regulator TrmB N-terminal" evidence="1">
    <location>
        <begin position="24"/>
        <end position="74"/>
    </location>
</feature>
<protein>
    <recommendedName>
        <fullName evidence="1">Transcription regulator TrmB N-terminal domain-containing protein</fullName>
    </recommendedName>
</protein>
<evidence type="ECO:0000259" key="1">
    <source>
        <dbReference type="Pfam" id="PF01978"/>
    </source>
</evidence>
<dbReference type="AlphaFoldDB" id="A0A949X3T4"/>
<reference evidence="2" key="1">
    <citation type="submission" date="2020-12" db="EMBL/GenBank/DDBJ databases">
        <title>Clostridium thailandense sp. nov., a novel acetogenic bacterium isolated from peat land soil in Thailand.</title>
        <authorList>
            <person name="Chaikitkaew S."/>
            <person name="Birkeland N.K."/>
        </authorList>
    </citation>
    <scope>NUCLEOTIDE SEQUENCE</scope>
    <source>
        <strain evidence="2">PL3</strain>
    </source>
</reference>
<organism evidence="2 3">
    <name type="scientific">Clostridium thailandense</name>
    <dbReference type="NCBI Taxonomy" id="2794346"/>
    <lineage>
        <taxon>Bacteria</taxon>
        <taxon>Bacillati</taxon>
        <taxon>Bacillota</taxon>
        <taxon>Clostridia</taxon>
        <taxon>Eubacteriales</taxon>
        <taxon>Clostridiaceae</taxon>
        <taxon>Clostridium</taxon>
    </lineage>
</organism>
<sequence length="77" mass="9033">MVYLFLNNSFLRRIFMKLDMLKILQELNFTEYKTKTYLALLGESRLTGYVVALNSSFPSFRIYQVLAELTEPGLNDE</sequence>
<dbReference type="Pfam" id="PF01978">
    <property type="entry name" value="TrmB"/>
    <property type="match status" value="1"/>
</dbReference>
<accession>A0A949X3T4</accession>
<dbReference type="Proteomes" id="UP000694308">
    <property type="component" value="Unassembled WGS sequence"/>
</dbReference>
<keyword evidence="3" id="KW-1185">Reference proteome</keyword>
<comment type="caution">
    <text evidence="2">The sequence shown here is derived from an EMBL/GenBank/DDBJ whole genome shotgun (WGS) entry which is preliminary data.</text>
</comment>
<evidence type="ECO:0000313" key="3">
    <source>
        <dbReference type="Proteomes" id="UP000694308"/>
    </source>
</evidence>
<gene>
    <name evidence="2" type="ORF">I6U48_08155</name>
</gene>
<evidence type="ECO:0000313" key="2">
    <source>
        <dbReference type="EMBL" id="MBV7272883.1"/>
    </source>
</evidence>
<proteinExistence type="predicted"/>
<name>A0A949X3T4_9CLOT</name>
<dbReference type="EMBL" id="JAEEGC010000034">
    <property type="protein sequence ID" value="MBV7272883.1"/>
    <property type="molecule type" value="Genomic_DNA"/>
</dbReference>
<dbReference type="InterPro" id="IPR002831">
    <property type="entry name" value="Tscrpt_reg_TrmB_N"/>
</dbReference>